<dbReference type="EC" id="6.1.1.18" evidence="9"/>
<keyword evidence="5 9" id="KW-0067">ATP-binding</keyword>
<dbReference type="PANTHER" id="PTHR43097:SF5">
    <property type="entry name" value="GLUTAMATE--TRNA LIGASE"/>
    <property type="match status" value="1"/>
</dbReference>
<dbReference type="PRINTS" id="PR00987">
    <property type="entry name" value="TRNASYNTHGLU"/>
</dbReference>
<dbReference type="InterPro" id="IPR020059">
    <property type="entry name" value="Glu/Gln-tRNA-synth_Ib_codon-bd"/>
</dbReference>
<dbReference type="EMBL" id="APND01000002">
    <property type="protein sequence ID" value="MES1929141.1"/>
    <property type="molecule type" value="Genomic_DNA"/>
</dbReference>
<feature type="binding site" evidence="9">
    <location>
        <begin position="275"/>
        <end position="276"/>
    </location>
    <ligand>
        <name>ATP</name>
        <dbReference type="ChEBI" id="CHEBI:30616"/>
    </ligand>
</feature>
<dbReference type="GO" id="GO:0004819">
    <property type="term" value="F:glutamine-tRNA ligase activity"/>
    <property type="evidence" value="ECO:0007669"/>
    <property type="project" value="UniProtKB-EC"/>
</dbReference>
<proteinExistence type="inferred from homology"/>
<dbReference type="InterPro" id="IPR020056">
    <property type="entry name" value="Rbsml_bL25/Gln-tRNA_synth_N"/>
</dbReference>
<dbReference type="InterPro" id="IPR049437">
    <property type="entry name" value="tRNA-synt_1c_C2"/>
</dbReference>
<evidence type="ECO:0000313" key="15">
    <source>
        <dbReference type="Proteomes" id="UP001460888"/>
    </source>
</evidence>
<protein>
    <recommendedName>
        <fullName evidence="9">Glutamine--tRNA ligase</fullName>
        <ecNumber evidence="9">6.1.1.18</ecNumber>
    </recommendedName>
    <alternativeName>
        <fullName evidence="9">Glutaminyl-tRNA synthetase</fullName>
        <shortName evidence="9">GlnRS</shortName>
    </alternativeName>
</protein>
<name>A0ABV2AZS6_9GAMM</name>
<comment type="similarity">
    <text evidence="1 9 10">Belongs to the class-I aminoacyl-tRNA synthetase family.</text>
</comment>
<dbReference type="Proteomes" id="UP001460888">
    <property type="component" value="Unassembled WGS sequence"/>
</dbReference>
<dbReference type="InterPro" id="IPR014729">
    <property type="entry name" value="Rossmann-like_a/b/a_fold"/>
</dbReference>
<dbReference type="SUPFAM" id="SSF50715">
    <property type="entry name" value="Ribosomal protein L25-like"/>
    <property type="match status" value="1"/>
</dbReference>
<dbReference type="Pfam" id="PF00749">
    <property type="entry name" value="tRNA-synt_1c"/>
    <property type="match status" value="1"/>
</dbReference>
<evidence type="ECO:0000256" key="9">
    <source>
        <dbReference type="HAMAP-Rule" id="MF_00126"/>
    </source>
</evidence>
<dbReference type="NCBIfam" id="NF011291">
    <property type="entry name" value="PRK14703.1"/>
    <property type="match status" value="1"/>
</dbReference>
<dbReference type="InterPro" id="IPR022861">
    <property type="entry name" value="Gln_tRNA_ligase_bac"/>
</dbReference>
<dbReference type="HAMAP" id="MF_00126">
    <property type="entry name" value="Gln_tRNA_synth"/>
    <property type="match status" value="1"/>
</dbReference>
<feature type="short sequence motif" description="'HIGH' region" evidence="9">
    <location>
        <begin position="48"/>
        <end position="58"/>
    </location>
</feature>
<dbReference type="InterPro" id="IPR050132">
    <property type="entry name" value="Gln/Glu-tRNA_Ligase"/>
</dbReference>
<evidence type="ECO:0000259" key="11">
    <source>
        <dbReference type="Pfam" id="PF00749"/>
    </source>
</evidence>
<evidence type="ECO:0000256" key="10">
    <source>
        <dbReference type="RuleBase" id="RU363037"/>
    </source>
</evidence>
<feature type="domain" description="Glutamyl/glutaminyl-tRNA synthetase class Ib anti-codon binding" evidence="12">
    <location>
        <begin position="354"/>
        <end position="454"/>
    </location>
</feature>
<evidence type="ECO:0000256" key="8">
    <source>
        <dbReference type="ARBA" id="ARBA00048270"/>
    </source>
</evidence>
<dbReference type="NCBIfam" id="TIGR00440">
    <property type="entry name" value="glnS"/>
    <property type="match status" value="1"/>
</dbReference>
<dbReference type="Gene3D" id="2.40.240.10">
    <property type="entry name" value="Ribosomal Protein L25, Chain P"/>
    <property type="match status" value="2"/>
</dbReference>
<evidence type="ECO:0000313" key="14">
    <source>
        <dbReference type="EMBL" id="MES1929141.1"/>
    </source>
</evidence>
<evidence type="ECO:0000256" key="3">
    <source>
        <dbReference type="ARBA" id="ARBA00022598"/>
    </source>
</evidence>
<dbReference type="Gene3D" id="1.10.1160.10">
    <property type="entry name" value="Glutamyl-trna Synthetase, Domain 2"/>
    <property type="match status" value="1"/>
</dbReference>
<dbReference type="InterPro" id="IPR000924">
    <property type="entry name" value="Glu/Gln-tRNA-synth"/>
</dbReference>
<evidence type="ECO:0000256" key="5">
    <source>
        <dbReference type="ARBA" id="ARBA00022840"/>
    </source>
</evidence>
<evidence type="ECO:0000259" key="12">
    <source>
        <dbReference type="Pfam" id="PF03950"/>
    </source>
</evidence>
<dbReference type="SUPFAM" id="SSF52374">
    <property type="entry name" value="Nucleotidylyl transferase"/>
    <property type="match status" value="1"/>
</dbReference>
<organism evidence="14 15">
    <name type="scientific">Salinisphaera dokdonensis CL-ES53</name>
    <dbReference type="NCBI Taxonomy" id="1304272"/>
    <lineage>
        <taxon>Bacteria</taxon>
        <taxon>Pseudomonadati</taxon>
        <taxon>Pseudomonadota</taxon>
        <taxon>Gammaproteobacteria</taxon>
        <taxon>Salinisphaerales</taxon>
        <taxon>Salinisphaeraceae</taxon>
        <taxon>Salinisphaera</taxon>
    </lineage>
</organism>
<reference evidence="14 15" key="1">
    <citation type="submission" date="2013-03" db="EMBL/GenBank/DDBJ databases">
        <title>Salinisphaera dokdonensis CL-ES53 Genome Sequencing.</title>
        <authorList>
            <person name="Li C."/>
            <person name="Lai Q."/>
            <person name="Shao Z."/>
        </authorList>
    </citation>
    <scope>NUCLEOTIDE SEQUENCE [LARGE SCALE GENOMIC DNA]</scope>
    <source>
        <strain evidence="14 15">CL-ES53</strain>
    </source>
</reference>
<dbReference type="InterPro" id="IPR001412">
    <property type="entry name" value="aa-tRNA-synth_I_CS"/>
</dbReference>
<evidence type="ECO:0000256" key="2">
    <source>
        <dbReference type="ARBA" id="ARBA00022490"/>
    </source>
</evidence>
<dbReference type="PANTHER" id="PTHR43097">
    <property type="entry name" value="GLUTAMINE-TRNA LIGASE"/>
    <property type="match status" value="1"/>
</dbReference>
<sequence length="573" mass="64950">MTDNASNDSRSDAAASDAKRGNNFVRSMIAEQIERGEHSGEVVTRFPPEPNGFLHIGHAKSICLNFGLAEHFGGRCRLRFDDTNPEKEEQAFIDSIQEDVRWLGFDWDGEVRFTSDYFDTLYDYALHLIENGHAYVDELTSEQAREYRGDWNTPGTNSPYRDRTPAENLAAFEKMRAGEFAEGTASLRAKIDMAAGNMNLRDPIIYRIRHAAHHQTGDKWCIYPSYDFAHGQSDAIEGVTHSICTLEFADHRPLYDWFLEHLPVPARPVQTEFGRLNLNYTVTSKRKLKRLIDENVVDGWDDPRMPTLAGIRRRGYTPASIRNFCEMIGVARTDGVVDAAMLEHAIRDDLNTNAPRAMCVLDPLKLVITNYPEDGVEQLAAAGHPNRDDLPERTLPFTREVLIEKEDFREAANKKYKRLVLGKRVRLRNAYVIEATDVVKDEAGEIVEVHCTYDPDTLGDNPADGIKPKGVIHWVSASHGQQAVVRQYDRLFASENPGRGDRDMIDDLNPDSLTVHENCWIEPGLAMVEPEYRVQFERIGYFVADRHDHAPGKPVFNRIVPLRDTWAKIEAGG</sequence>
<evidence type="ECO:0000259" key="13">
    <source>
        <dbReference type="Pfam" id="PF20974"/>
    </source>
</evidence>
<keyword evidence="7 9" id="KW-0030">Aminoacyl-tRNA synthetase</keyword>
<feature type="binding site" evidence="9">
    <location>
        <begin position="49"/>
        <end position="51"/>
    </location>
    <ligand>
        <name>ATP</name>
        <dbReference type="ChEBI" id="CHEBI:30616"/>
    </ligand>
</feature>
<comment type="catalytic activity">
    <reaction evidence="8 9">
        <text>tRNA(Gln) + L-glutamine + ATP = L-glutaminyl-tRNA(Gln) + AMP + diphosphate</text>
        <dbReference type="Rhea" id="RHEA:20121"/>
        <dbReference type="Rhea" id="RHEA-COMP:9662"/>
        <dbReference type="Rhea" id="RHEA-COMP:9681"/>
        <dbReference type="ChEBI" id="CHEBI:30616"/>
        <dbReference type="ChEBI" id="CHEBI:33019"/>
        <dbReference type="ChEBI" id="CHEBI:58359"/>
        <dbReference type="ChEBI" id="CHEBI:78442"/>
        <dbReference type="ChEBI" id="CHEBI:78521"/>
        <dbReference type="ChEBI" id="CHEBI:456215"/>
        <dbReference type="EC" id="6.1.1.18"/>
    </reaction>
</comment>
<feature type="binding site" evidence="9">
    <location>
        <position position="226"/>
    </location>
    <ligand>
        <name>L-glutamine</name>
        <dbReference type="ChEBI" id="CHEBI:58359"/>
    </ligand>
</feature>
<feature type="binding site" evidence="9">
    <location>
        <position position="81"/>
    </location>
    <ligand>
        <name>L-glutamine</name>
        <dbReference type="ChEBI" id="CHEBI:58359"/>
    </ligand>
</feature>
<gene>
    <name evidence="9" type="primary">glnS</name>
    <name evidence="14" type="ORF">SADO_07792</name>
</gene>
<feature type="short sequence motif" description="'KMSKS' region" evidence="9">
    <location>
        <begin position="282"/>
        <end position="286"/>
    </location>
</feature>
<accession>A0ABV2AZS6</accession>
<feature type="binding site" evidence="9">
    <location>
        <begin position="55"/>
        <end position="61"/>
    </location>
    <ligand>
        <name>ATP</name>
        <dbReference type="ChEBI" id="CHEBI:30616"/>
    </ligand>
</feature>
<keyword evidence="4 9" id="KW-0547">Nucleotide-binding</keyword>
<evidence type="ECO:0000256" key="6">
    <source>
        <dbReference type="ARBA" id="ARBA00022917"/>
    </source>
</evidence>
<evidence type="ECO:0000256" key="4">
    <source>
        <dbReference type="ARBA" id="ARBA00022741"/>
    </source>
</evidence>
<comment type="subcellular location">
    <subcellularLocation>
        <location evidence="9">Cytoplasm</location>
    </subcellularLocation>
</comment>
<comment type="subunit">
    <text evidence="9">Monomer.</text>
</comment>
<keyword evidence="15" id="KW-1185">Reference proteome</keyword>
<dbReference type="Gene3D" id="3.90.800.10">
    <property type="entry name" value="Glutamyl-tRNA Synthetase, Domain 3"/>
    <property type="match status" value="1"/>
</dbReference>
<dbReference type="CDD" id="cd00807">
    <property type="entry name" value="GlnRS_core"/>
    <property type="match status" value="1"/>
</dbReference>
<keyword evidence="3 9" id="KW-0436">Ligase</keyword>
<feature type="binding site" evidence="9">
    <location>
        <position position="245"/>
    </location>
    <ligand>
        <name>ATP</name>
        <dbReference type="ChEBI" id="CHEBI:30616"/>
    </ligand>
</feature>
<feature type="domain" description="Glutamyl/glutaminyl-tRNA synthetase class Ib catalytic" evidence="11">
    <location>
        <begin position="41"/>
        <end position="349"/>
    </location>
</feature>
<dbReference type="InterPro" id="IPR020058">
    <property type="entry name" value="Glu/Gln-tRNA-synth_Ib_cat-dom"/>
</dbReference>
<dbReference type="InterPro" id="IPR020061">
    <property type="entry name" value="Glu_tRNA_lig_a-bdl"/>
</dbReference>
<dbReference type="InterPro" id="IPR004514">
    <property type="entry name" value="Gln-tRNA-synth"/>
</dbReference>
<dbReference type="PROSITE" id="PS00178">
    <property type="entry name" value="AA_TRNA_LIGASE_I"/>
    <property type="match status" value="1"/>
</dbReference>
<comment type="caution">
    <text evidence="9">Lacks conserved residue(s) required for the propagation of feature annotation.</text>
</comment>
<evidence type="ECO:0000256" key="1">
    <source>
        <dbReference type="ARBA" id="ARBA00005594"/>
    </source>
</evidence>
<dbReference type="Pfam" id="PF20974">
    <property type="entry name" value="tRNA-synt_1c_C2"/>
    <property type="match status" value="1"/>
</dbReference>
<comment type="caution">
    <text evidence="14">The sequence shown here is derived from an EMBL/GenBank/DDBJ whole genome shotgun (WGS) entry which is preliminary data.</text>
</comment>
<keyword evidence="2 9" id="KW-0963">Cytoplasm</keyword>
<dbReference type="RefSeq" id="WP_353110636.1">
    <property type="nucleotide sequence ID" value="NZ_APND01000002.1"/>
</dbReference>
<dbReference type="InterPro" id="IPR011035">
    <property type="entry name" value="Ribosomal_bL25/Gln-tRNA_synth"/>
</dbReference>
<dbReference type="Pfam" id="PF03950">
    <property type="entry name" value="tRNA-synt_1c_C"/>
    <property type="match status" value="1"/>
</dbReference>
<evidence type="ECO:0000256" key="7">
    <source>
        <dbReference type="ARBA" id="ARBA00023146"/>
    </source>
</evidence>
<feature type="domain" description="tRNA synthetases class I (E and Q) anti-codon binding" evidence="13">
    <location>
        <begin position="471"/>
        <end position="545"/>
    </location>
</feature>
<keyword evidence="6 9" id="KW-0648">Protein biosynthesis</keyword>
<dbReference type="Gene3D" id="3.40.50.620">
    <property type="entry name" value="HUPs"/>
    <property type="match status" value="1"/>
</dbReference>